<keyword evidence="3 10" id="KW-0436">Ligase</keyword>
<comment type="similarity">
    <text evidence="10">Belongs to the prokaryotic GSH synthase family.</text>
</comment>
<dbReference type="PANTHER" id="PTHR21621">
    <property type="entry name" value="RIBOSOMAL PROTEIN S6 MODIFICATION PROTEIN"/>
    <property type="match status" value="1"/>
</dbReference>
<dbReference type="Gene3D" id="3.30.470.20">
    <property type="entry name" value="ATP-grasp fold, B domain"/>
    <property type="match status" value="1"/>
</dbReference>
<dbReference type="PATRIC" id="fig|2340.3.peg.69"/>
<dbReference type="GO" id="GO:0046872">
    <property type="term" value="F:metal ion binding"/>
    <property type="evidence" value="ECO:0007669"/>
    <property type="project" value="UniProtKB-KW"/>
</dbReference>
<comment type="caution">
    <text evidence="12">The sequence shown here is derived from an EMBL/GenBank/DDBJ whole genome shotgun (WGS) entry which is preliminary data.</text>
</comment>
<dbReference type="Gene3D" id="3.40.50.20">
    <property type="match status" value="1"/>
</dbReference>
<proteinExistence type="inferred from homology"/>
<dbReference type="PANTHER" id="PTHR21621:SF4">
    <property type="entry name" value="GLUTATHIONE SYNTHETASE"/>
    <property type="match status" value="1"/>
</dbReference>
<dbReference type="NCBIfam" id="NF003573">
    <property type="entry name" value="PRK05246.1"/>
    <property type="match status" value="1"/>
</dbReference>
<evidence type="ECO:0000256" key="1">
    <source>
        <dbReference type="ARBA" id="ARBA00001936"/>
    </source>
</evidence>
<keyword evidence="6 10" id="KW-0547">Nucleotide-binding</keyword>
<dbReference type="EMBL" id="JRAA01000001">
    <property type="protein sequence ID" value="KHF25547.1"/>
    <property type="molecule type" value="Genomic_DNA"/>
</dbReference>
<protein>
    <recommendedName>
        <fullName evidence="10">Glutathione synthetase</fullName>
        <ecNumber evidence="10">6.3.2.3</ecNumber>
    </recommendedName>
    <alternativeName>
        <fullName evidence="10">GSH synthetase</fullName>
        <shortName evidence="10">GSH-S</shortName>
        <shortName evidence="10">GSHase</shortName>
    </alternativeName>
    <alternativeName>
        <fullName evidence="10">Glutathione synthase</fullName>
    </alternativeName>
</protein>
<evidence type="ECO:0000256" key="4">
    <source>
        <dbReference type="ARBA" id="ARBA00022684"/>
    </source>
</evidence>
<dbReference type="eggNOG" id="COG0189">
    <property type="taxonomic scope" value="Bacteria"/>
</dbReference>
<dbReference type="InterPro" id="IPR013815">
    <property type="entry name" value="ATP_grasp_subdomain_1"/>
</dbReference>
<dbReference type="PROSITE" id="PS50975">
    <property type="entry name" value="ATP_GRASP"/>
    <property type="match status" value="1"/>
</dbReference>
<evidence type="ECO:0000256" key="5">
    <source>
        <dbReference type="ARBA" id="ARBA00022723"/>
    </source>
</evidence>
<dbReference type="GO" id="GO:0005524">
    <property type="term" value="F:ATP binding"/>
    <property type="evidence" value="ECO:0007669"/>
    <property type="project" value="UniProtKB-UniRule"/>
</dbReference>
<dbReference type="STRING" id="2340.JV46_15960"/>
<keyword evidence="5" id="KW-0479">Metal-binding</keyword>
<evidence type="ECO:0000256" key="6">
    <source>
        <dbReference type="ARBA" id="ARBA00022741"/>
    </source>
</evidence>
<evidence type="ECO:0000256" key="3">
    <source>
        <dbReference type="ARBA" id="ARBA00022598"/>
    </source>
</evidence>
<evidence type="ECO:0000256" key="10">
    <source>
        <dbReference type="HAMAP-Rule" id="MF_00162"/>
    </source>
</evidence>
<keyword evidence="4 10" id="KW-0317">Glutathione biosynthesis</keyword>
<dbReference type="GO" id="GO:0004363">
    <property type="term" value="F:glutathione synthase activity"/>
    <property type="evidence" value="ECO:0007669"/>
    <property type="project" value="UniProtKB-UniRule"/>
</dbReference>
<evidence type="ECO:0000259" key="11">
    <source>
        <dbReference type="PROSITE" id="PS50975"/>
    </source>
</evidence>
<dbReference type="HAMAP" id="MF_00162">
    <property type="entry name" value="GSH_S"/>
    <property type="match status" value="1"/>
</dbReference>
<evidence type="ECO:0000256" key="7">
    <source>
        <dbReference type="ARBA" id="ARBA00022840"/>
    </source>
</evidence>
<comment type="cofactor">
    <cofactor evidence="1">
        <name>Mn(2+)</name>
        <dbReference type="ChEBI" id="CHEBI:29035"/>
    </cofactor>
</comment>
<accession>A0A0B0HA55</accession>
<evidence type="ECO:0000256" key="2">
    <source>
        <dbReference type="ARBA" id="ARBA00001946"/>
    </source>
</evidence>
<dbReference type="EC" id="6.3.2.3" evidence="10"/>
<dbReference type="Pfam" id="PF02955">
    <property type="entry name" value="GSH-S_ATP"/>
    <property type="match status" value="1"/>
</dbReference>
<dbReference type="Proteomes" id="UP000030856">
    <property type="component" value="Unassembled WGS sequence"/>
</dbReference>
<dbReference type="Pfam" id="PF02951">
    <property type="entry name" value="GSH-S_N"/>
    <property type="match status" value="1"/>
</dbReference>
<gene>
    <name evidence="10" type="primary">gshB</name>
    <name evidence="12" type="ORF">JV46_15960</name>
</gene>
<dbReference type="InterPro" id="IPR006284">
    <property type="entry name" value="Glut_synth_pro"/>
</dbReference>
<keyword evidence="13" id="KW-1185">Reference proteome</keyword>
<comment type="cofactor">
    <cofactor evidence="2">
        <name>Mg(2+)</name>
        <dbReference type="ChEBI" id="CHEBI:18420"/>
    </cofactor>
</comment>
<dbReference type="GO" id="GO:0005737">
    <property type="term" value="C:cytoplasm"/>
    <property type="evidence" value="ECO:0007669"/>
    <property type="project" value="TreeGrafter"/>
</dbReference>
<evidence type="ECO:0000313" key="12">
    <source>
        <dbReference type="EMBL" id="KHF25547.1"/>
    </source>
</evidence>
<dbReference type="InterPro" id="IPR011761">
    <property type="entry name" value="ATP-grasp"/>
</dbReference>
<evidence type="ECO:0000313" key="13">
    <source>
        <dbReference type="Proteomes" id="UP000030856"/>
    </source>
</evidence>
<comment type="pathway">
    <text evidence="10">Sulfur metabolism; glutathione biosynthesis; glutathione from L-cysteine and L-glutamate: step 2/2.</text>
</comment>
<reference evidence="12 13" key="1">
    <citation type="journal article" date="2014" name="BMC Genomics">
        <title>The genome of the intracellular bacterium of the coastal bivalve, Solemya velum: a blueprint for thriving in and out of symbiosis.</title>
        <authorList>
            <person name="Dmytrenko O."/>
            <person name="Russell S.L."/>
            <person name="Loo W.T."/>
            <person name="Fontanez K.M."/>
            <person name="Liao L."/>
            <person name="Roeselers G."/>
            <person name="Sharma R."/>
            <person name="Stewart F.J."/>
            <person name="Newton I.L."/>
            <person name="Woyke T."/>
            <person name="Wu D."/>
            <person name="Lang J.M."/>
            <person name="Eisen J.A."/>
            <person name="Cavanaugh C.M."/>
        </authorList>
    </citation>
    <scope>NUCLEOTIDE SEQUENCE [LARGE SCALE GENOMIC DNA]</scope>
    <source>
        <strain evidence="12 13">WH</strain>
    </source>
</reference>
<keyword evidence="9" id="KW-0464">Manganese</keyword>
<evidence type="ECO:0000256" key="8">
    <source>
        <dbReference type="ARBA" id="ARBA00022842"/>
    </source>
</evidence>
<sequence>MDPIESIKRYKDSSFAMLLEAQRRGHKIWYMEASDLSLVNGRAWARQRSLSVTDSDNEWFSFGEGRHVPLSQCDTILMRKDPPFDIGYITLTWFLDLAESEGTLVVNPPAALRNFNEKLAISHFPQFCTPALVSGNSDELKSFLETHGEIVVKPIDTMGGESIFKLQHGDLNTNVILETVTNRSSRVIMAQGFIPEISAGDKRILIVDGKPAPYALARIPSEDEFRGNLAAGGTGAGQPLSERDLEIASTVGEFLREQGILFAGIDVIGDYLTEINITSPTCIRELDAQFDLNISADLFDAIEERCAGAS</sequence>
<dbReference type="InterPro" id="IPR004218">
    <property type="entry name" value="GSHS_ATP-bd"/>
</dbReference>
<organism evidence="12 13">
    <name type="scientific">Solemya velum gill symbiont</name>
    <dbReference type="NCBI Taxonomy" id="2340"/>
    <lineage>
        <taxon>Bacteria</taxon>
        <taxon>Pseudomonadati</taxon>
        <taxon>Pseudomonadota</taxon>
        <taxon>Gammaproteobacteria</taxon>
        <taxon>sulfur-oxidizing symbionts</taxon>
    </lineage>
</organism>
<dbReference type="FunFam" id="3.40.50.20:FF:000009">
    <property type="entry name" value="Glutathione synthetase"/>
    <property type="match status" value="1"/>
</dbReference>
<keyword evidence="7 10" id="KW-0067">ATP-binding</keyword>
<dbReference type="Gene3D" id="3.30.1490.20">
    <property type="entry name" value="ATP-grasp fold, A domain"/>
    <property type="match status" value="1"/>
</dbReference>
<dbReference type="SUPFAM" id="SSF56059">
    <property type="entry name" value="Glutathione synthetase ATP-binding domain-like"/>
    <property type="match status" value="1"/>
</dbReference>
<feature type="domain" description="ATP-grasp" evidence="11">
    <location>
        <begin position="118"/>
        <end position="303"/>
    </location>
</feature>
<dbReference type="AlphaFoldDB" id="A0A0B0HA55"/>
<dbReference type="NCBIfam" id="TIGR01380">
    <property type="entry name" value="glut_syn"/>
    <property type="match status" value="1"/>
</dbReference>
<dbReference type="InterPro" id="IPR016185">
    <property type="entry name" value="PreATP-grasp_dom_sf"/>
</dbReference>
<comment type="catalytic activity">
    <reaction evidence="10">
        <text>gamma-L-glutamyl-L-cysteine + glycine + ATP = glutathione + ADP + phosphate + H(+)</text>
        <dbReference type="Rhea" id="RHEA:13557"/>
        <dbReference type="ChEBI" id="CHEBI:15378"/>
        <dbReference type="ChEBI" id="CHEBI:30616"/>
        <dbReference type="ChEBI" id="CHEBI:43474"/>
        <dbReference type="ChEBI" id="CHEBI:57305"/>
        <dbReference type="ChEBI" id="CHEBI:57925"/>
        <dbReference type="ChEBI" id="CHEBI:58173"/>
        <dbReference type="ChEBI" id="CHEBI:456216"/>
        <dbReference type="EC" id="6.3.2.3"/>
    </reaction>
</comment>
<evidence type="ECO:0000256" key="9">
    <source>
        <dbReference type="ARBA" id="ARBA00023211"/>
    </source>
</evidence>
<keyword evidence="8" id="KW-0460">Magnesium</keyword>
<dbReference type="InterPro" id="IPR004215">
    <property type="entry name" value="GSHS_N"/>
</dbReference>
<name>A0A0B0HA55_SOVGS</name>
<dbReference type="UniPathway" id="UPA00142">
    <property type="reaction ID" value="UER00210"/>
</dbReference>
<dbReference type="SUPFAM" id="SSF52440">
    <property type="entry name" value="PreATP-grasp domain"/>
    <property type="match status" value="1"/>
</dbReference>